<organism evidence="5 6">
    <name type="scientific">Labrus bergylta</name>
    <name type="common">ballan wrasse</name>
    <dbReference type="NCBI Taxonomy" id="56723"/>
    <lineage>
        <taxon>Eukaryota</taxon>
        <taxon>Metazoa</taxon>
        <taxon>Chordata</taxon>
        <taxon>Craniata</taxon>
        <taxon>Vertebrata</taxon>
        <taxon>Euteleostomi</taxon>
        <taxon>Actinopterygii</taxon>
        <taxon>Neopterygii</taxon>
        <taxon>Teleostei</taxon>
        <taxon>Neoteleostei</taxon>
        <taxon>Acanthomorphata</taxon>
        <taxon>Eupercaria</taxon>
        <taxon>Labriformes</taxon>
        <taxon>Labridae</taxon>
        <taxon>Labrus</taxon>
    </lineage>
</organism>
<evidence type="ECO:0000256" key="2">
    <source>
        <dbReference type="ARBA" id="ARBA00023157"/>
    </source>
</evidence>
<keyword evidence="2" id="KW-1015">Disulfide bond</keyword>
<keyword evidence="1" id="KW-0732">Signal</keyword>
<reference evidence="5" key="2">
    <citation type="submission" date="2025-09" db="UniProtKB">
        <authorList>
            <consortium name="Ensembl"/>
        </authorList>
    </citation>
    <scope>IDENTIFICATION</scope>
</reference>
<evidence type="ECO:0000313" key="5">
    <source>
        <dbReference type="Ensembl" id="ENSLBEP00000035676.1"/>
    </source>
</evidence>
<dbReference type="SMART" id="SM00408">
    <property type="entry name" value="IGc2"/>
    <property type="match status" value="2"/>
</dbReference>
<dbReference type="Proteomes" id="UP000261660">
    <property type="component" value="Unplaced"/>
</dbReference>
<dbReference type="Pfam" id="PF13895">
    <property type="entry name" value="Ig_2"/>
    <property type="match status" value="1"/>
</dbReference>
<dbReference type="InterPro" id="IPR013783">
    <property type="entry name" value="Ig-like_fold"/>
</dbReference>
<feature type="transmembrane region" description="Helical" evidence="3">
    <location>
        <begin position="314"/>
        <end position="332"/>
    </location>
</feature>
<dbReference type="GO" id="GO:0007166">
    <property type="term" value="P:cell surface receptor signaling pathway"/>
    <property type="evidence" value="ECO:0007669"/>
    <property type="project" value="TreeGrafter"/>
</dbReference>
<evidence type="ECO:0000256" key="3">
    <source>
        <dbReference type="SAM" id="Phobius"/>
    </source>
</evidence>
<dbReference type="SMART" id="SM00409">
    <property type="entry name" value="IG"/>
    <property type="match status" value="3"/>
</dbReference>
<sequence length="452" mass="49774">MSSINRLHRKKPLLRYSSVQLGVQTVNMEVAVLCIKLLVHVLFLLCAHVQDVDSLILHLEPNRLQFFEYESLIFHCEGSHDSTGLKIVHRSKGELLRCKTTVTSKRSSCTIPNIFPQDSGQYWCESRDGKRSDIIHITVTAGDVILESPISVVEGEAVTLCCRHKTTSTNLSADFYKDGRLIRTSSTGNLSIPSVSKRDEGFYKCISGGRESAESLMAVQVDPVILESPISVVEGEAVTLRCRRKTTSSNLSADFYKDGHLIRRSSTGNMSIPSVSKHDEGFYKCISGGRESAESLMAVQEIQGENVSSCSTPWIVMTVLSILLLLVGLLHFGKYIRNKVLLYLSTLAPQSGTAEVQTVTVEARRVAADAPSDQAMYAAITKDRKKRVTVEAPRVAADAPSDQAMYAAITKDRTKREQGVSRIMTATVHSAGTNRPLTQEPLYSLIQSQCDC</sequence>
<dbReference type="AlphaFoldDB" id="A0A3Q3GQI2"/>
<dbReference type="SUPFAM" id="SSF48726">
    <property type="entry name" value="Immunoglobulin"/>
    <property type="match status" value="3"/>
</dbReference>
<dbReference type="InterPro" id="IPR003599">
    <property type="entry name" value="Ig_sub"/>
</dbReference>
<dbReference type="PANTHER" id="PTHR11481:SF64">
    <property type="entry name" value="FC RECEPTOR-LIKE PROTEIN 4"/>
    <property type="match status" value="1"/>
</dbReference>
<evidence type="ECO:0000259" key="4">
    <source>
        <dbReference type="PROSITE" id="PS50835"/>
    </source>
</evidence>
<dbReference type="InterPro" id="IPR036179">
    <property type="entry name" value="Ig-like_dom_sf"/>
</dbReference>
<feature type="domain" description="Ig-like" evidence="4">
    <location>
        <begin position="223"/>
        <end position="297"/>
    </location>
</feature>
<dbReference type="InterPro" id="IPR007110">
    <property type="entry name" value="Ig-like_dom"/>
</dbReference>
<dbReference type="InterPro" id="IPR050488">
    <property type="entry name" value="Ig_Fc_receptor"/>
</dbReference>
<feature type="domain" description="Ig-like" evidence="4">
    <location>
        <begin position="135"/>
        <end position="217"/>
    </location>
</feature>
<dbReference type="GO" id="GO:0006955">
    <property type="term" value="P:immune response"/>
    <property type="evidence" value="ECO:0007669"/>
    <property type="project" value="TreeGrafter"/>
</dbReference>
<dbReference type="Ensembl" id="ENSLBET00000037183.1">
    <property type="protein sequence ID" value="ENSLBEP00000035676.1"/>
    <property type="gene ID" value="ENSLBEG00000026734.1"/>
</dbReference>
<dbReference type="GO" id="GO:0009897">
    <property type="term" value="C:external side of plasma membrane"/>
    <property type="evidence" value="ECO:0007669"/>
    <property type="project" value="TreeGrafter"/>
</dbReference>
<dbReference type="Pfam" id="PF13927">
    <property type="entry name" value="Ig_3"/>
    <property type="match status" value="1"/>
</dbReference>
<dbReference type="PANTHER" id="PTHR11481">
    <property type="entry name" value="IMMUNOGLOBULIN FC RECEPTOR"/>
    <property type="match status" value="1"/>
</dbReference>
<dbReference type="PROSITE" id="PS50835">
    <property type="entry name" value="IG_LIKE"/>
    <property type="match status" value="2"/>
</dbReference>
<keyword evidence="3" id="KW-1133">Transmembrane helix</keyword>
<protein>
    <recommendedName>
        <fullName evidence="4">Ig-like domain-containing protein</fullName>
    </recommendedName>
</protein>
<dbReference type="GO" id="GO:0004888">
    <property type="term" value="F:transmembrane signaling receptor activity"/>
    <property type="evidence" value="ECO:0007669"/>
    <property type="project" value="TreeGrafter"/>
</dbReference>
<name>A0A3Q3GQI2_9LABR</name>
<keyword evidence="3" id="KW-0812">Transmembrane</keyword>
<dbReference type="STRING" id="56723.ENSLBEP00000035676"/>
<dbReference type="Gene3D" id="2.60.40.10">
    <property type="entry name" value="Immunoglobulins"/>
    <property type="match status" value="3"/>
</dbReference>
<dbReference type="InterPro" id="IPR003598">
    <property type="entry name" value="Ig_sub2"/>
</dbReference>
<evidence type="ECO:0000256" key="1">
    <source>
        <dbReference type="ARBA" id="ARBA00022729"/>
    </source>
</evidence>
<dbReference type="GeneTree" id="ENSGT00940000163711"/>
<evidence type="ECO:0000313" key="6">
    <source>
        <dbReference type="Proteomes" id="UP000261660"/>
    </source>
</evidence>
<dbReference type="InParanoid" id="A0A3Q3GQI2"/>
<proteinExistence type="predicted"/>
<keyword evidence="6" id="KW-1185">Reference proteome</keyword>
<keyword evidence="3" id="KW-0472">Membrane</keyword>
<reference evidence="5" key="1">
    <citation type="submission" date="2025-08" db="UniProtKB">
        <authorList>
            <consortium name="Ensembl"/>
        </authorList>
    </citation>
    <scope>IDENTIFICATION</scope>
</reference>
<accession>A0A3Q3GQI2</accession>